<dbReference type="AlphaFoldDB" id="A0A2A2M306"/>
<feature type="region of interest" description="Disordered" evidence="1">
    <location>
        <begin position="412"/>
        <end position="454"/>
    </location>
</feature>
<sequence>MPPVPATVCGVPAICACNVARLDCAVARSPDRTGPGQRAEVARLEIGPLGVRIRQPLLQLRQLRIEEVEALRRLAAIAAQVGFDEDVDQLLGDLLRQLGAGRGGGDLEQIVLLAFHLDRLREARDAIGDVAVARHGLRKVGAAHHLFQVHRADQCLADRVDVLLLRLGGGIHRRRQDRLHLHEHARPRFVAARDLAHHEPAEHAHAPGDRQRQPAPGPDRMEREARFVVQAVHPADVGTRIAALQQIGDVQLIFVLFARIAVVPDQLRLVARRILAEAADRDHRIEQRHVGAIGNRRGLFGRADHAHLLAVCAGEILDDHRHARVGDILAQRLLDVGSELRGRLADRGHVVDQRRGDAAIGAHLHLRGQFRLAPDEDVELVERADDIFLARLFLRCDIAGGRQFGMAGAATDASAKRAGRGADGEQDTDGLTGTHAMSPDAHGPPRTREIKGLSDGYGAREVKIALVTLQGRPPSSLSQQNDGAGMMAG</sequence>
<dbReference type="Proteomes" id="UP000218231">
    <property type="component" value="Unassembled WGS sequence"/>
</dbReference>
<feature type="region of interest" description="Disordered" evidence="1">
    <location>
        <begin position="199"/>
        <end position="220"/>
    </location>
</feature>
<feature type="compositionally biased region" description="Basic and acidic residues" evidence="1">
    <location>
        <begin position="199"/>
        <end position="212"/>
    </location>
</feature>
<comment type="caution">
    <text evidence="2">The sequence shown here is derived from an EMBL/GenBank/DDBJ whole genome shotgun (WGS) entry which is preliminary data.</text>
</comment>
<name>A0A2A2M306_9BILA</name>
<reference evidence="2 3" key="1">
    <citation type="journal article" date="2017" name="Curr. Biol.">
        <title>Genome architecture and evolution of a unichromosomal asexual nematode.</title>
        <authorList>
            <person name="Fradin H."/>
            <person name="Zegar C."/>
            <person name="Gutwein M."/>
            <person name="Lucas J."/>
            <person name="Kovtun M."/>
            <person name="Corcoran D."/>
            <person name="Baugh L.R."/>
            <person name="Kiontke K."/>
            <person name="Gunsalus K."/>
            <person name="Fitch D.H."/>
            <person name="Piano F."/>
        </authorList>
    </citation>
    <scope>NUCLEOTIDE SEQUENCE [LARGE SCALE GENOMIC DNA]</scope>
    <source>
        <strain evidence="2">PF1309</strain>
    </source>
</reference>
<feature type="compositionally biased region" description="Polar residues" evidence="1">
    <location>
        <begin position="473"/>
        <end position="482"/>
    </location>
</feature>
<dbReference type="EMBL" id="LIAE01006089">
    <property type="protein sequence ID" value="PAV92675.1"/>
    <property type="molecule type" value="Genomic_DNA"/>
</dbReference>
<proteinExistence type="predicted"/>
<organism evidence="2 3">
    <name type="scientific">Diploscapter pachys</name>
    <dbReference type="NCBI Taxonomy" id="2018661"/>
    <lineage>
        <taxon>Eukaryota</taxon>
        <taxon>Metazoa</taxon>
        <taxon>Ecdysozoa</taxon>
        <taxon>Nematoda</taxon>
        <taxon>Chromadorea</taxon>
        <taxon>Rhabditida</taxon>
        <taxon>Rhabditina</taxon>
        <taxon>Rhabditomorpha</taxon>
        <taxon>Rhabditoidea</taxon>
        <taxon>Rhabditidae</taxon>
        <taxon>Diploscapter</taxon>
    </lineage>
</organism>
<evidence type="ECO:0000313" key="3">
    <source>
        <dbReference type="Proteomes" id="UP000218231"/>
    </source>
</evidence>
<keyword evidence="3" id="KW-1185">Reference proteome</keyword>
<protein>
    <submittedName>
        <fullName evidence="2">Uncharacterized protein</fullName>
    </submittedName>
</protein>
<feature type="region of interest" description="Disordered" evidence="1">
    <location>
        <begin position="470"/>
        <end position="489"/>
    </location>
</feature>
<evidence type="ECO:0000256" key="1">
    <source>
        <dbReference type="SAM" id="MobiDB-lite"/>
    </source>
</evidence>
<accession>A0A2A2M306</accession>
<gene>
    <name evidence="2" type="ORF">WR25_10391</name>
</gene>
<evidence type="ECO:0000313" key="2">
    <source>
        <dbReference type="EMBL" id="PAV92675.1"/>
    </source>
</evidence>